<sequence length="283" mass="31701">MDDSDFSQVKWKSISLTHVEYPAGDIFGFLLAWCSLIPFGLGIGFGTLILFRRDLHTISYLGRQTLYTEYGMPSSHSQCVWFFSTYMVFFLFIRVYRNNNWIDDLWKYCTSLTCFIVSFIVCYSRIYLHYHTLSQVACGALLGVFLGALWFGIVQVILTPMFPYLASSVDNSGFKQVLAHSGGTKHQSLVKARFSSTQLHFKVSTATATASSSATASCSSLEESPGPSTTKPKSSTSTVACLDKCTKDLVTQSELLWGMKVSHSNYSYRSCDDLPSLFKKMFP</sequence>
<keyword evidence="7 13" id="KW-1133">Transmembrane helix</keyword>
<dbReference type="SMART" id="SM00014">
    <property type="entry name" value="acidPPc"/>
    <property type="match status" value="1"/>
</dbReference>
<comment type="function">
    <text evidence="9">Required for efficient N-glycosylation. Necessary for maintaining optimal levels of dolichol-linked oligosaccharides. Hydrolyzes dolichyl pyrophosphate at a very high rate and dolichyl monophosphate at a much lower rate. Does not act on phosphatidate.</text>
</comment>
<feature type="transmembrane region" description="Helical" evidence="13">
    <location>
        <begin position="26"/>
        <end position="51"/>
    </location>
</feature>
<dbReference type="Pfam" id="PF01569">
    <property type="entry name" value="PAP2"/>
    <property type="match status" value="1"/>
</dbReference>
<protein>
    <recommendedName>
        <fullName evidence="4">Dolichyldiphosphatase 1</fullName>
        <ecNumber evidence="3">3.6.1.43</ecNumber>
    </recommendedName>
    <alternativeName>
        <fullName evidence="10">Dolichyl pyrophosphate phosphatase 1</fullName>
    </alternativeName>
</protein>
<dbReference type="SUPFAM" id="SSF48317">
    <property type="entry name" value="Acid phosphatase/Vanadium-dependent haloperoxidase"/>
    <property type="match status" value="1"/>
</dbReference>
<evidence type="ECO:0000256" key="10">
    <source>
        <dbReference type="ARBA" id="ARBA00030292"/>
    </source>
</evidence>
<evidence type="ECO:0000313" key="15">
    <source>
        <dbReference type="EMBL" id="KAJ8300131.1"/>
    </source>
</evidence>
<evidence type="ECO:0000256" key="2">
    <source>
        <dbReference type="ARBA" id="ARBA00005518"/>
    </source>
</evidence>
<comment type="caution">
    <text evidence="15">The sequence shown here is derived from an EMBL/GenBank/DDBJ whole genome shotgun (WGS) entry which is preliminary data.</text>
</comment>
<gene>
    <name evidence="15" type="ORF">KUTeg_021650</name>
</gene>
<keyword evidence="5 13" id="KW-0812">Transmembrane</keyword>
<dbReference type="PANTHER" id="PTHR14969">
    <property type="entry name" value="SPHINGOSINE-1-PHOSPHATE PHOSPHOHYDROLASE"/>
    <property type="match status" value="1"/>
</dbReference>
<evidence type="ECO:0000256" key="11">
    <source>
        <dbReference type="ARBA" id="ARBA00047349"/>
    </source>
</evidence>
<keyword evidence="6" id="KW-0378">Hydrolase</keyword>
<evidence type="ECO:0000256" key="9">
    <source>
        <dbReference type="ARBA" id="ARBA00024907"/>
    </source>
</evidence>
<dbReference type="EMBL" id="JARBDR010000919">
    <property type="protein sequence ID" value="KAJ8300131.1"/>
    <property type="molecule type" value="Genomic_DNA"/>
</dbReference>
<keyword evidence="16" id="KW-1185">Reference proteome</keyword>
<evidence type="ECO:0000256" key="12">
    <source>
        <dbReference type="SAM" id="MobiDB-lite"/>
    </source>
</evidence>
<dbReference type="CDD" id="cd03382">
    <property type="entry name" value="PAP2_dolichyldiphosphatase"/>
    <property type="match status" value="1"/>
</dbReference>
<feature type="transmembrane region" description="Helical" evidence="13">
    <location>
        <begin position="72"/>
        <end position="93"/>
    </location>
</feature>
<dbReference type="Proteomes" id="UP001217089">
    <property type="component" value="Unassembled WGS sequence"/>
</dbReference>
<feature type="transmembrane region" description="Helical" evidence="13">
    <location>
        <begin position="105"/>
        <end position="124"/>
    </location>
</feature>
<dbReference type="Gene3D" id="1.20.144.10">
    <property type="entry name" value="Phosphatidic acid phosphatase type 2/haloperoxidase"/>
    <property type="match status" value="1"/>
</dbReference>
<keyword evidence="8 13" id="KW-0472">Membrane</keyword>
<evidence type="ECO:0000256" key="1">
    <source>
        <dbReference type="ARBA" id="ARBA00004141"/>
    </source>
</evidence>
<feature type="region of interest" description="Disordered" evidence="12">
    <location>
        <begin position="217"/>
        <end position="236"/>
    </location>
</feature>
<evidence type="ECO:0000256" key="6">
    <source>
        <dbReference type="ARBA" id="ARBA00022801"/>
    </source>
</evidence>
<comment type="catalytic activity">
    <reaction evidence="11">
        <text>a di-trans,poly-cis-dolichyl diphosphate + H2O = a di-trans,poly-cis-dolichyl phosphate + phosphate + H(+)</text>
        <dbReference type="Rhea" id="RHEA:14385"/>
        <dbReference type="Rhea" id="RHEA-COMP:19498"/>
        <dbReference type="Rhea" id="RHEA-COMP:19506"/>
        <dbReference type="ChEBI" id="CHEBI:15377"/>
        <dbReference type="ChEBI" id="CHEBI:15378"/>
        <dbReference type="ChEBI" id="CHEBI:43474"/>
        <dbReference type="ChEBI" id="CHEBI:57497"/>
        <dbReference type="ChEBI" id="CHEBI:57683"/>
        <dbReference type="EC" id="3.6.1.43"/>
    </reaction>
</comment>
<comment type="similarity">
    <text evidence="2">Belongs to the dolichyldiphosphatase family.</text>
</comment>
<reference evidence="15 16" key="1">
    <citation type="submission" date="2022-12" db="EMBL/GenBank/DDBJ databases">
        <title>Chromosome-level genome of Tegillarca granosa.</title>
        <authorList>
            <person name="Kim J."/>
        </authorList>
    </citation>
    <scope>NUCLEOTIDE SEQUENCE [LARGE SCALE GENOMIC DNA]</scope>
    <source>
        <strain evidence="15">Teg-2019</strain>
        <tissue evidence="15">Adductor muscle</tissue>
    </source>
</reference>
<feature type="compositionally biased region" description="Low complexity" evidence="12">
    <location>
        <begin position="227"/>
        <end position="236"/>
    </location>
</feature>
<name>A0ABQ9E8K6_TEGGR</name>
<dbReference type="EC" id="3.6.1.43" evidence="3"/>
<dbReference type="InterPro" id="IPR036938">
    <property type="entry name" value="PAP2/HPO_sf"/>
</dbReference>
<proteinExistence type="inferred from homology"/>
<evidence type="ECO:0000259" key="14">
    <source>
        <dbReference type="SMART" id="SM00014"/>
    </source>
</evidence>
<feature type="domain" description="Phosphatidic acid phosphatase type 2/haloperoxidase" evidence="14">
    <location>
        <begin position="27"/>
        <end position="151"/>
    </location>
</feature>
<dbReference type="InterPro" id="IPR000326">
    <property type="entry name" value="PAP2/HPO"/>
</dbReference>
<evidence type="ECO:0000256" key="4">
    <source>
        <dbReference type="ARBA" id="ARBA00014821"/>
    </source>
</evidence>
<evidence type="ECO:0000313" key="16">
    <source>
        <dbReference type="Proteomes" id="UP001217089"/>
    </source>
</evidence>
<dbReference type="InterPro" id="IPR039667">
    <property type="entry name" value="Dolichyldiphosphatase_PAP2"/>
</dbReference>
<evidence type="ECO:0000256" key="13">
    <source>
        <dbReference type="SAM" id="Phobius"/>
    </source>
</evidence>
<evidence type="ECO:0000256" key="3">
    <source>
        <dbReference type="ARBA" id="ARBA00012508"/>
    </source>
</evidence>
<evidence type="ECO:0000256" key="5">
    <source>
        <dbReference type="ARBA" id="ARBA00022692"/>
    </source>
</evidence>
<feature type="transmembrane region" description="Helical" evidence="13">
    <location>
        <begin position="136"/>
        <end position="158"/>
    </location>
</feature>
<evidence type="ECO:0000256" key="7">
    <source>
        <dbReference type="ARBA" id="ARBA00022989"/>
    </source>
</evidence>
<feature type="non-terminal residue" evidence="15">
    <location>
        <position position="283"/>
    </location>
</feature>
<accession>A0ABQ9E8K6</accession>
<dbReference type="PANTHER" id="PTHR14969:SF13">
    <property type="entry name" value="AT30094P"/>
    <property type="match status" value="1"/>
</dbReference>
<organism evidence="15 16">
    <name type="scientific">Tegillarca granosa</name>
    <name type="common">Malaysian cockle</name>
    <name type="synonym">Anadara granosa</name>
    <dbReference type="NCBI Taxonomy" id="220873"/>
    <lineage>
        <taxon>Eukaryota</taxon>
        <taxon>Metazoa</taxon>
        <taxon>Spiralia</taxon>
        <taxon>Lophotrochozoa</taxon>
        <taxon>Mollusca</taxon>
        <taxon>Bivalvia</taxon>
        <taxon>Autobranchia</taxon>
        <taxon>Pteriomorphia</taxon>
        <taxon>Arcoida</taxon>
        <taxon>Arcoidea</taxon>
        <taxon>Arcidae</taxon>
        <taxon>Tegillarca</taxon>
    </lineage>
</organism>
<comment type="subcellular location">
    <subcellularLocation>
        <location evidence="1">Membrane</location>
        <topology evidence="1">Multi-pass membrane protein</topology>
    </subcellularLocation>
</comment>
<evidence type="ECO:0000256" key="8">
    <source>
        <dbReference type="ARBA" id="ARBA00023136"/>
    </source>
</evidence>